<name>A0ACC1CST7_9NEOP</name>
<proteinExistence type="predicted"/>
<comment type="caution">
    <text evidence="1">The sequence shown here is derived from an EMBL/GenBank/DDBJ whole genome shotgun (WGS) entry which is preliminary data.</text>
</comment>
<dbReference type="Proteomes" id="UP000824533">
    <property type="component" value="Linkage Group LG17"/>
</dbReference>
<keyword evidence="2" id="KW-1185">Reference proteome</keyword>
<evidence type="ECO:0000313" key="1">
    <source>
        <dbReference type="EMBL" id="KAJ0174721.1"/>
    </source>
</evidence>
<protein>
    <submittedName>
        <fullName evidence="1">Uncharacterized protein</fullName>
    </submittedName>
</protein>
<dbReference type="EMBL" id="CM034403">
    <property type="protein sequence ID" value="KAJ0174721.1"/>
    <property type="molecule type" value="Genomic_DNA"/>
</dbReference>
<gene>
    <name evidence="1" type="ORF">K1T71_009829</name>
</gene>
<organism evidence="1 2">
    <name type="scientific">Dendrolimus kikuchii</name>
    <dbReference type="NCBI Taxonomy" id="765133"/>
    <lineage>
        <taxon>Eukaryota</taxon>
        <taxon>Metazoa</taxon>
        <taxon>Ecdysozoa</taxon>
        <taxon>Arthropoda</taxon>
        <taxon>Hexapoda</taxon>
        <taxon>Insecta</taxon>
        <taxon>Pterygota</taxon>
        <taxon>Neoptera</taxon>
        <taxon>Endopterygota</taxon>
        <taxon>Lepidoptera</taxon>
        <taxon>Glossata</taxon>
        <taxon>Ditrysia</taxon>
        <taxon>Bombycoidea</taxon>
        <taxon>Lasiocampidae</taxon>
        <taxon>Dendrolimus</taxon>
    </lineage>
</organism>
<evidence type="ECO:0000313" key="2">
    <source>
        <dbReference type="Proteomes" id="UP000824533"/>
    </source>
</evidence>
<accession>A0ACC1CST7</accession>
<reference evidence="1 2" key="1">
    <citation type="journal article" date="2021" name="Front. Genet.">
        <title>Chromosome-Level Genome Assembly Reveals Significant Gene Expansion in the Toll and IMD Signaling Pathways of Dendrolimus kikuchii.</title>
        <authorList>
            <person name="Zhou J."/>
            <person name="Wu P."/>
            <person name="Xiong Z."/>
            <person name="Liu N."/>
            <person name="Zhao N."/>
            <person name="Ji M."/>
            <person name="Qiu Y."/>
            <person name="Yang B."/>
        </authorList>
    </citation>
    <scope>NUCLEOTIDE SEQUENCE [LARGE SCALE GENOMIC DNA]</scope>
    <source>
        <strain evidence="1">Ann1</strain>
    </source>
</reference>
<sequence>MKITFLRIFMVCIIKKFDDQNRNFVLNFHIINIMFILTITILTVATQVMGQRPSYAGISPIGFPDTPDRTTESLQDRFGEDTTPKLPIEANGDLDLIDRLSKLPIDQQPFWFINWQALEANRDKPQSYPQRPSSFVDPIPSTGNNVQNTNSQLANRNGVDSNPSAANLETPFKAYHDH</sequence>